<evidence type="ECO:0000313" key="1">
    <source>
        <dbReference type="EMBL" id="QJA50268.1"/>
    </source>
</evidence>
<reference evidence="1" key="1">
    <citation type="submission" date="2020-03" db="EMBL/GenBank/DDBJ databases">
        <title>The deep terrestrial virosphere.</title>
        <authorList>
            <person name="Holmfeldt K."/>
            <person name="Nilsson E."/>
            <person name="Simone D."/>
            <person name="Lopez-Fernandez M."/>
            <person name="Wu X."/>
            <person name="de Brujin I."/>
            <person name="Lundin D."/>
            <person name="Andersson A."/>
            <person name="Bertilsson S."/>
            <person name="Dopson M."/>
        </authorList>
    </citation>
    <scope>NUCLEOTIDE SEQUENCE</scope>
    <source>
        <strain evidence="1">TM448A01659</strain>
    </source>
</reference>
<name>A0A6H1ZRY0_9ZZZZ</name>
<dbReference type="AlphaFoldDB" id="A0A6H1ZRY0"/>
<proteinExistence type="predicted"/>
<organism evidence="1">
    <name type="scientific">viral metagenome</name>
    <dbReference type="NCBI Taxonomy" id="1070528"/>
    <lineage>
        <taxon>unclassified sequences</taxon>
        <taxon>metagenomes</taxon>
        <taxon>organismal metagenomes</taxon>
    </lineage>
</organism>
<protein>
    <submittedName>
        <fullName evidence="1">Putative tail protein</fullName>
    </submittedName>
</protein>
<accession>A0A6H1ZRY0</accession>
<dbReference type="EMBL" id="MT144184">
    <property type="protein sequence ID" value="QJA50268.1"/>
    <property type="molecule type" value="Genomic_DNA"/>
</dbReference>
<gene>
    <name evidence="1" type="ORF">TM448A01659_0010</name>
</gene>
<sequence>MEIAGYGGYVKEGTNTIAGMKGWTCPQLANVGDITDFQSSGLKEFKLTLKEWNGSFDGSLDGTPLTLGSTYVLHLGLTGTTEYYGSAIITAINPSVTVDGINTLSYSFQGTSTLTFTP</sequence>